<accession>A0A9P0YSW8</accession>
<gene>
    <name evidence="2" type="ORF">CEURO_LOCUS5125</name>
</gene>
<proteinExistence type="predicted"/>
<dbReference type="Proteomes" id="UP001152484">
    <property type="component" value="Unassembled WGS sequence"/>
</dbReference>
<comment type="caution">
    <text evidence="2">The sequence shown here is derived from an EMBL/GenBank/DDBJ whole genome shotgun (WGS) entry which is preliminary data.</text>
</comment>
<evidence type="ECO:0000313" key="3">
    <source>
        <dbReference type="Proteomes" id="UP001152484"/>
    </source>
</evidence>
<evidence type="ECO:0000313" key="2">
    <source>
        <dbReference type="EMBL" id="CAH9074368.1"/>
    </source>
</evidence>
<name>A0A9P0YSW8_CUSEU</name>
<evidence type="ECO:0000256" key="1">
    <source>
        <dbReference type="SAM" id="Coils"/>
    </source>
</evidence>
<dbReference type="EMBL" id="CAMAPE010000009">
    <property type="protein sequence ID" value="CAH9074368.1"/>
    <property type="molecule type" value="Genomic_DNA"/>
</dbReference>
<keyword evidence="3" id="KW-1185">Reference proteome</keyword>
<feature type="coiled-coil region" evidence="1">
    <location>
        <begin position="200"/>
        <end position="248"/>
    </location>
</feature>
<sequence>MDLLAGLRLPCDTEILDEMDTPFVAKELTSSAFKAAVLGYEMALRVEDVELKARVAVQKRADLLKGRHLAEQALKVAQEQIYELKKRAQDAEARFHECQAQFGALKETADASFRALSDTEIYARSAEDRARDADERATTAIEKAKIATTEWQRMIDVSSLAMKERDRLKKVLAVNEAELCSSRSRCLMLEDQLVVVTRERREWEADHDRVALELEDARSQTIKQGRILERLRKQAEDAKARVAGLEIDLASRDADLGKLREELSEVRLDSGHVKARIMSLEAEMAATQKKLENYMVGHSTAVERAKGGAVSEFQASCSTDPASPSAVNWLHGVMGKHINSWLATPAGLEFVREQFLPTL</sequence>
<protein>
    <submittedName>
        <fullName evidence="2">Uncharacterized protein</fullName>
    </submittedName>
</protein>
<organism evidence="2 3">
    <name type="scientific">Cuscuta europaea</name>
    <name type="common">European dodder</name>
    <dbReference type="NCBI Taxonomy" id="41803"/>
    <lineage>
        <taxon>Eukaryota</taxon>
        <taxon>Viridiplantae</taxon>
        <taxon>Streptophyta</taxon>
        <taxon>Embryophyta</taxon>
        <taxon>Tracheophyta</taxon>
        <taxon>Spermatophyta</taxon>
        <taxon>Magnoliopsida</taxon>
        <taxon>eudicotyledons</taxon>
        <taxon>Gunneridae</taxon>
        <taxon>Pentapetalae</taxon>
        <taxon>asterids</taxon>
        <taxon>lamiids</taxon>
        <taxon>Solanales</taxon>
        <taxon>Convolvulaceae</taxon>
        <taxon>Cuscuteae</taxon>
        <taxon>Cuscuta</taxon>
        <taxon>Cuscuta subgen. Cuscuta</taxon>
    </lineage>
</organism>
<feature type="coiled-coil region" evidence="1">
    <location>
        <begin position="67"/>
        <end position="143"/>
    </location>
</feature>
<keyword evidence="1" id="KW-0175">Coiled coil</keyword>
<reference evidence="2" key="1">
    <citation type="submission" date="2022-07" db="EMBL/GenBank/DDBJ databases">
        <authorList>
            <person name="Macas J."/>
            <person name="Novak P."/>
            <person name="Neumann P."/>
        </authorList>
    </citation>
    <scope>NUCLEOTIDE SEQUENCE</scope>
</reference>
<dbReference type="AlphaFoldDB" id="A0A9P0YSW8"/>